<feature type="transmembrane region" description="Helical" evidence="7">
    <location>
        <begin position="393"/>
        <end position="418"/>
    </location>
</feature>
<evidence type="ECO:0000256" key="6">
    <source>
        <dbReference type="ARBA" id="ARBA00023136"/>
    </source>
</evidence>
<protein>
    <recommendedName>
        <fullName evidence="7">TRAP transporter large permease protein</fullName>
    </recommendedName>
</protein>
<name>A0AAW9RKV2_9HYPH</name>
<evidence type="ECO:0000313" key="9">
    <source>
        <dbReference type="EMBL" id="MEJ8570421.1"/>
    </source>
</evidence>
<feature type="transmembrane region" description="Helical" evidence="7">
    <location>
        <begin position="166"/>
        <end position="190"/>
    </location>
</feature>
<dbReference type="InterPro" id="IPR010656">
    <property type="entry name" value="DctM"/>
</dbReference>
<keyword evidence="5 7" id="KW-1133">Transmembrane helix</keyword>
<comment type="caution">
    <text evidence="9">The sequence shown here is derived from an EMBL/GenBank/DDBJ whole genome shotgun (WGS) entry which is preliminary data.</text>
</comment>
<evidence type="ECO:0000313" key="10">
    <source>
        <dbReference type="Proteomes" id="UP001378188"/>
    </source>
</evidence>
<dbReference type="GO" id="GO:0022857">
    <property type="term" value="F:transmembrane transporter activity"/>
    <property type="evidence" value="ECO:0007669"/>
    <property type="project" value="UniProtKB-UniRule"/>
</dbReference>
<sequence length="425" mass="45360">MGPFLGGFGVLLALGVPIALALGLASFGYLFFTGNIGLMKIFPQRIFGSVDQFVLLTVPLFLLAGNLMNFSGITERIVRFANACIGHVRGGLSLVNVIASMFFAGISGAAAADTSALGSVLIPAMVRDGYPKAYAAALTAASSVMGSIIPPSIIMVIYGVLTGTSIAQLFVAGMVPGVMLCIGLSVYAWWMAKTHNYPVMERVTFRERANATVAAVPVLVLPAIILGGILFGIFTPTESAAVAVIYALLIGTLYRTLNWRTIWRPLVDTALTTSAIMLIVAMASMVQFIFSFERLPEQITRFMLGITENRYLLILMINILLLILGTFLEPIAAMIISLPVLIEVAKVIQIDPVHFGTIVVLNLAIGLTTPPVGICLFIACAIGKVSLEEISRAILPMLMIGIAVLMIVSYAPDVVLFLPSLAFDR</sequence>
<dbReference type="AlphaFoldDB" id="A0AAW9RKV2"/>
<comment type="subunit">
    <text evidence="7">The complex comprises the extracytoplasmic solute receptor protein and the two transmembrane proteins.</text>
</comment>
<evidence type="ECO:0000256" key="7">
    <source>
        <dbReference type="RuleBase" id="RU369079"/>
    </source>
</evidence>
<feature type="transmembrane region" description="Helical" evidence="7">
    <location>
        <begin position="211"/>
        <end position="234"/>
    </location>
</feature>
<dbReference type="PIRSF" id="PIRSF006066">
    <property type="entry name" value="HI0050"/>
    <property type="match status" value="1"/>
</dbReference>
<dbReference type="EMBL" id="JAZHOF010000001">
    <property type="protein sequence ID" value="MEJ8570421.1"/>
    <property type="molecule type" value="Genomic_DNA"/>
</dbReference>
<accession>A0AAW9RKV2</accession>
<proteinExistence type="inferred from homology"/>
<feature type="transmembrane region" description="Helical" evidence="7">
    <location>
        <begin position="93"/>
        <end position="112"/>
    </location>
</feature>
<feature type="transmembrane region" description="Helical" evidence="7">
    <location>
        <begin position="354"/>
        <end position="387"/>
    </location>
</feature>
<keyword evidence="2" id="KW-1003">Cell membrane</keyword>
<keyword evidence="4 7" id="KW-0812">Transmembrane</keyword>
<dbReference type="Pfam" id="PF06808">
    <property type="entry name" value="DctM"/>
    <property type="match status" value="1"/>
</dbReference>
<dbReference type="PANTHER" id="PTHR33362:SF2">
    <property type="entry name" value="TRAP TRANSPORTER LARGE PERMEASE PROTEIN"/>
    <property type="match status" value="1"/>
</dbReference>
<evidence type="ECO:0000256" key="5">
    <source>
        <dbReference type="ARBA" id="ARBA00022989"/>
    </source>
</evidence>
<keyword evidence="7" id="KW-0813">Transport</keyword>
<feature type="transmembrane region" description="Helical" evidence="7">
    <location>
        <begin position="6"/>
        <end position="32"/>
    </location>
</feature>
<feature type="transmembrane region" description="Helical" evidence="7">
    <location>
        <begin position="240"/>
        <end position="257"/>
    </location>
</feature>
<evidence type="ECO:0000259" key="8">
    <source>
        <dbReference type="Pfam" id="PF06808"/>
    </source>
</evidence>
<dbReference type="InterPro" id="IPR004681">
    <property type="entry name" value="TRAP_DctM"/>
</dbReference>
<comment type="subcellular location">
    <subcellularLocation>
        <location evidence="1 7">Cell inner membrane</location>
        <topology evidence="1 7">Multi-pass membrane protein</topology>
    </subcellularLocation>
</comment>
<keyword evidence="10" id="KW-1185">Reference proteome</keyword>
<comment type="function">
    <text evidence="7">Part of the tripartite ATP-independent periplasmic (TRAP) transport system.</text>
</comment>
<keyword evidence="6 7" id="KW-0472">Membrane</keyword>
<dbReference type="RefSeq" id="WP_340328150.1">
    <property type="nucleotide sequence ID" value="NZ_JAZHOF010000001.1"/>
</dbReference>
<evidence type="ECO:0000256" key="3">
    <source>
        <dbReference type="ARBA" id="ARBA00022519"/>
    </source>
</evidence>
<dbReference type="NCBIfam" id="TIGR00786">
    <property type="entry name" value="dctM"/>
    <property type="match status" value="1"/>
</dbReference>
<comment type="similarity">
    <text evidence="7">Belongs to the TRAP transporter large permease family.</text>
</comment>
<evidence type="ECO:0000256" key="4">
    <source>
        <dbReference type="ARBA" id="ARBA00022692"/>
    </source>
</evidence>
<gene>
    <name evidence="9" type="ORF">V3328_03000</name>
</gene>
<evidence type="ECO:0000256" key="1">
    <source>
        <dbReference type="ARBA" id="ARBA00004429"/>
    </source>
</evidence>
<dbReference type="PANTHER" id="PTHR33362">
    <property type="entry name" value="SIALIC ACID TRAP TRANSPORTER PERMEASE PROTEIN SIAT-RELATED"/>
    <property type="match status" value="1"/>
</dbReference>
<dbReference type="Proteomes" id="UP001378188">
    <property type="component" value="Unassembled WGS sequence"/>
</dbReference>
<feature type="transmembrane region" description="Helical" evidence="7">
    <location>
        <begin position="312"/>
        <end position="342"/>
    </location>
</feature>
<evidence type="ECO:0000256" key="2">
    <source>
        <dbReference type="ARBA" id="ARBA00022475"/>
    </source>
</evidence>
<feature type="transmembrane region" description="Helical" evidence="7">
    <location>
        <begin position="53"/>
        <end position="73"/>
    </location>
</feature>
<feature type="domain" description="TRAP C4-dicarboxylate transport system permease DctM subunit" evidence="8">
    <location>
        <begin position="6"/>
        <end position="413"/>
    </location>
</feature>
<dbReference type="GO" id="GO:0005886">
    <property type="term" value="C:plasma membrane"/>
    <property type="evidence" value="ECO:0007669"/>
    <property type="project" value="UniProtKB-SubCell"/>
</dbReference>
<feature type="transmembrane region" description="Helical" evidence="7">
    <location>
        <begin position="133"/>
        <end position="160"/>
    </location>
</feature>
<keyword evidence="3 7" id="KW-0997">Cell inner membrane</keyword>
<organism evidence="9 10">
    <name type="scientific">Microbaculum marinum</name>
    <dbReference type="NCBI Taxonomy" id="1764581"/>
    <lineage>
        <taxon>Bacteria</taxon>
        <taxon>Pseudomonadati</taxon>
        <taxon>Pseudomonadota</taxon>
        <taxon>Alphaproteobacteria</taxon>
        <taxon>Hyphomicrobiales</taxon>
        <taxon>Tepidamorphaceae</taxon>
        <taxon>Microbaculum</taxon>
    </lineage>
</organism>
<feature type="transmembrane region" description="Helical" evidence="7">
    <location>
        <begin position="269"/>
        <end position="292"/>
    </location>
</feature>
<reference evidence="9 10" key="1">
    <citation type="submission" date="2024-02" db="EMBL/GenBank/DDBJ databases">
        <title>Genome analysis and characterization of Microbaculum marinisediminis sp. nov., isolated from marine sediment.</title>
        <authorList>
            <person name="Du Z.-J."/>
            <person name="Ye Y.-Q."/>
            <person name="Zhang Z.-R."/>
            <person name="Yuan S.-M."/>
            <person name="Zhang X.-Y."/>
        </authorList>
    </citation>
    <scope>NUCLEOTIDE SEQUENCE [LARGE SCALE GENOMIC DNA]</scope>
    <source>
        <strain evidence="9 10">SDUM1044001</strain>
    </source>
</reference>